<dbReference type="STRING" id="319653.SAMN04487973_10177"/>
<dbReference type="Gene3D" id="1.10.10.10">
    <property type="entry name" value="Winged helix-like DNA-binding domain superfamily/Winged helix DNA-binding domain"/>
    <property type="match status" value="2"/>
</dbReference>
<dbReference type="Gene3D" id="3.40.930.10">
    <property type="entry name" value="Mannitol-specific EII, Chain A"/>
    <property type="match status" value="1"/>
</dbReference>
<dbReference type="CDD" id="cd05568">
    <property type="entry name" value="PTS_IIB_bgl_like"/>
    <property type="match status" value="1"/>
</dbReference>
<evidence type="ECO:0000259" key="8">
    <source>
        <dbReference type="PROSITE" id="PS51372"/>
    </source>
</evidence>
<evidence type="ECO:0000256" key="4">
    <source>
        <dbReference type="ARBA" id="ARBA00023159"/>
    </source>
</evidence>
<dbReference type="GO" id="GO:0008982">
    <property type="term" value="F:protein-N(PI)-phosphohistidine-sugar phosphotransferase activity"/>
    <property type="evidence" value="ECO:0007669"/>
    <property type="project" value="InterPro"/>
</dbReference>
<dbReference type="Pfam" id="PF00359">
    <property type="entry name" value="PTS_EIIA_2"/>
    <property type="match status" value="1"/>
</dbReference>
<evidence type="ECO:0000256" key="1">
    <source>
        <dbReference type="ARBA" id="ARBA00022679"/>
    </source>
</evidence>
<evidence type="ECO:0000256" key="2">
    <source>
        <dbReference type="ARBA" id="ARBA00022737"/>
    </source>
</evidence>
<keyword evidence="2" id="KW-0677">Repeat</keyword>
<dbReference type="InterPro" id="IPR016152">
    <property type="entry name" value="PTrfase/Anion_transptr"/>
</dbReference>
<evidence type="ECO:0000259" key="6">
    <source>
        <dbReference type="PROSITE" id="PS51094"/>
    </source>
</evidence>
<dbReference type="AlphaFoldDB" id="A0A0R2K8G1"/>
<dbReference type="PANTHER" id="PTHR30185:SF13">
    <property type="entry name" value="LICABCH OPERON REGULATOR-RELATED"/>
    <property type="match status" value="1"/>
</dbReference>
<gene>
    <name evidence="9" type="ORF">IV87_GL000090</name>
    <name evidence="10" type="ORF">SAMN04487973_10177</name>
</gene>
<dbReference type="InterPro" id="IPR003501">
    <property type="entry name" value="PTS_EIIB_2/3"/>
</dbReference>
<feature type="domain" description="PRD" evidence="8">
    <location>
        <begin position="295"/>
        <end position="402"/>
    </location>
</feature>
<feature type="domain" description="PTS EIIB type-2" evidence="7">
    <location>
        <begin position="406"/>
        <end position="495"/>
    </location>
</feature>
<dbReference type="Pfam" id="PF05043">
    <property type="entry name" value="Mga"/>
    <property type="match status" value="1"/>
</dbReference>
<dbReference type="InterPro" id="IPR007737">
    <property type="entry name" value="Mga_HTH"/>
</dbReference>
<keyword evidence="1" id="KW-0808">Transferase</keyword>
<evidence type="ECO:0000313" key="10">
    <source>
        <dbReference type="EMBL" id="SER02276.1"/>
    </source>
</evidence>
<feature type="domain" description="PTS EIIA type-2" evidence="6">
    <location>
        <begin position="503"/>
        <end position="643"/>
    </location>
</feature>
<dbReference type="Pfam" id="PF08279">
    <property type="entry name" value="HTH_11"/>
    <property type="match status" value="1"/>
</dbReference>
<comment type="caution">
    <text evidence="9">The sequence shown here is derived from an EMBL/GenBank/DDBJ whole genome shotgun (WGS) entry which is preliminary data.</text>
</comment>
<dbReference type="GeneID" id="76042574"/>
<dbReference type="InterPro" id="IPR011608">
    <property type="entry name" value="PRD"/>
</dbReference>
<name>A0A0R2K8G1_9LACO</name>
<proteinExistence type="predicted"/>
<dbReference type="Proteomes" id="UP000051749">
    <property type="component" value="Unassembled WGS sequence"/>
</dbReference>
<dbReference type="InterPro" id="IPR002178">
    <property type="entry name" value="PTS_EIIA_type-2_dom"/>
</dbReference>
<dbReference type="InterPro" id="IPR050661">
    <property type="entry name" value="BglG_antiterminators"/>
</dbReference>
<dbReference type="PROSITE" id="PS51094">
    <property type="entry name" value="PTS_EIIA_TYPE_2"/>
    <property type="match status" value="1"/>
</dbReference>
<dbReference type="SUPFAM" id="SSF63520">
    <property type="entry name" value="PTS-regulatory domain, PRD"/>
    <property type="match status" value="2"/>
</dbReference>
<dbReference type="InterPro" id="IPR036388">
    <property type="entry name" value="WH-like_DNA-bd_sf"/>
</dbReference>
<evidence type="ECO:0000256" key="3">
    <source>
        <dbReference type="ARBA" id="ARBA00023015"/>
    </source>
</evidence>
<reference evidence="9 11" key="1">
    <citation type="journal article" date="2015" name="Genome Announc.">
        <title>Expanding the biotechnology potential of lactobacilli through comparative genomics of 213 strains and associated genera.</title>
        <authorList>
            <person name="Sun Z."/>
            <person name="Harris H.M."/>
            <person name="McCann A."/>
            <person name="Guo C."/>
            <person name="Argimon S."/>
            <person name="Zhang W."/>
            <person name="Yang X."/>
            <person name="Jeffery I.B."/>
            <person name="Cooney J.C."/>
            <person name="Kagawa T.F."/>
            <person name="Liu W."/>
            <person name="Song Y."/>
            <person name="Salvetti E."/>
            <person name="Wrobel A."/>
            <person name="Rasinkangas P."/>
            <person name="Parkhill J."/>
            <person name="Rea M.C."/>
            <person name="O'Sullivan O."/>
            <person name="Ritari J."/>
            <person name="Douillard F.P."/>
            <person name="Paul Ross R."/>
            <person name="Yang R."/>
            <person name="Briner A.E."/>
            <person name="Felis G.E."/>
            <person name="de Vos W.M."/>
            <person name="Barrangou R."/>
            <person name="Klaenhammer T.R."/>
            <person name="Caufield P.W."/>
            <person name="Cui Y."/>
            <person name="Zhang H."/>
            <person name="O'Toole P.W."/>
        </authorList>
    </citation>
    <scope>NUCLEOTIDE SEQUENCE [LARGE SCALE GENOMIC DNA]</scope>
    <source>
        <strain evidence="9 11">DSM 22301</strain>
    </source>
</reference>
<dbReference type="InterPro" id="IPR013011">
    <property type="entry name" value="PTS_EIIB_2"/>
</dbReference>
<dbReference type="Gene3D" id="3.40.50.2300">
    <property type="match status" value="1"/>
</dbReference>
<dbReference type="PANTHER" id="PTHR30185">
    <property type="entry name" value="CRYPTIC BETA-GLUCOSIDE BGL OPERON ANTITERMINATOR"/>
    <property type="match status" value="1"/>
</dbReference>
<organism evidence="9 11">
    <name type="scientific">Pediococcus ethanolidurans</name>
    <dbReference type="NCBI Taxonomy" id="319653"/>
    <lineage>
        <taxon>Bacteria</taxon>
        <taxon>Bacillati</taxon>
        <taxon>Bacillota</taxon>
        <taxon>Bacilli</taxon>
        <taxon>Lactobacillales</taxon>
        <taxon>Lactobacillaceae</taxon>
        <taxon>Pediococcus</taxon>
    </lineage>
</organism>
<evidence type="ECO:0000313" key="9">
    <source>
        <dbReference type="EMBL" id="KRN83621.1"/>
    </source>
</evidence>
<dbReference type="SUPFAM" id="SSF55804">
    <property type="entry name" value="Phoshotransferase/anion transport protein"/>
    <property type="match status" value="1"/>
</dbReference>
<dbReference type="InterPro" id="IPR036634">
    <property type="entry name" value="PRD_sf"/>
</dbReference>
<keyword evidence="3" id="KW-0805">Transcription regulation</keyword>
<evidence type="ECO:0000313" key="12">
    <source>
        <dbReference type="Proteomes" id="UP000182818"/>
    </source>
</evidence>
<dbReference type="EMBL" id="JQBY01000001">
    <property type="protein sequence ID" value="KRN83621.1"/>
    <property type="molecule type" value="Genomic_DNA"/>
</dbReference>
<dbReference type="SUPFAM" id="SSF52794">
    <property type="entry name" value="PTS system IIB component-like"/>
    <property type="match status" value="1"/>
</dbReference>
<reference evidence="10 12" key="2">
    <citation type="submission" date="2016-10" db="EMBL/GenBank/DDBJ databases">
        <authorList>
            <person name="Varghese N."/>
            <person name="Submissions S."/>
        </authorList>
    </citation>
    <scope>NUCLEOTIDE SEQUENCE [LARGE SCALE GENOMIC DNA]</scope>
    <source>
        <strain evidence="10 12">CGMCC 1.3889</strain>
    </source>
</reference>
<evidence type="ECO:0000313" key="11">
    <source>
        <dbReference type="Proteomes" id="UP000051749"/>
    </source>
</evidence>
<feature type="domain" description="PRD" evidence="8">
    <location>
        <begin position="195"/>
        <end position="294"/>
    </location>
</feature>
<dbReference type="InterPro" id="IPR036390">
    <property type="entry name" value="WH_DNA-bd_sf"/>
</dbReference>
<evidence type="ECO:0000259" key="7">
    <source>
        <dbReference type="PROSITE" id="PS51099"/>
    </source>
</evidence>
<dbReference type="Pfam" id="PF02302">
    <property type="entry name" value="PTS_IIB"/>
    <property type="match status" value="1"/>
</dbReference>
<dbReference type="Proteomes" id="UP000182818">
    <property type="component" value="Unassembled WGS sequence"/>
</dbReference>
<dbReference type="RefSeq" id="WP_057804935.1">
    <property type="nucleotide sequence ID" value="NZ_BJYP01000001.1"/>
</dbReference>
<dbReference type="PATRIC" id="fig|319653.3.peg.90"/>
<dbReference type="OrthoDB" id="3175596at2"/>
<accession>A0A0R2K8G1</accession>
<keyword evidence="5" id="KW-0804">Transcription</keyword>
<dbReference type="GO" id="GO:0009401">
    <property type="term" value="P:phosphoenolpyruvate-dependent sugar phosphotransferase system"/>
    <property type="evidence" value="ECO:0007669"/>
    <property type="project" value="InterPro"/>
</dbReference>
<dbReference type="Gene3D" id="1.10.1790.10">
    <property type="entry name" value="PRD domain"/>
    <property type="match status" value="2"/>
</dbReference>
<keyword evidence="4" id="KW-0010">Activator</keyword>
<dbReference type="InterPro" id="IPR036095">
    <property type="entry name" value="PTS_EIIB-like_sf"/>
</dbReference>
<dbReference type="EMBL" id="FOGK01000001">
    <property type="protein sequence ID" value="SER02276.1"/>
    <property type="molecule type" value="Genomic_DNA"/>
</dbReference>
<dbReference type="SUPFAM" id="SSF46785">
    <property type="entry name" value="Winged helix' DNA-binding domain"/>
    <property type="match status" value="1"/>
</dbReference>
<protein>
    <submittedName>
        <fullName evidence="10">PTS system, Lactose/Cellobiose specific IIB subunit</fullName>
    </submittedName>
</protein>
<sequence length="644" mass="73059">MVNLNARQLTLVKILLNVRRTTAGELAKKVGVSEKTVYNDLEVIEPFLQEYDVMVERQPRIGITVQGNVTNPQELLNKISRKRSVPDNDKERVTYILTQLLKANSFLTVEQLSDELFISPKTIERNLKQLESQIKSQGVQLERHQKKGVRLVGSEPQKRKILFKTLNSFWDNHWVANHNPSENFMSYQQITKDSLISSEMTGKLVKIVTQFVEQQNVKMSDYAFQSLVIHLAIAVQRVTDGNAIPKSFQFFKKLGNQERDKAIILANMIQKQLNITLPKEELGYIQLHLISATTGVTNLTLKSSQSPVKDRLRLLLKEFGMDEELLAGLTLHLESALNRLQVGASISNPYTSIIKRNYTQAFDEALKIAKDYEKNEQVQMNDDEVAYLALYLEAFLERQRTNHSRLRVIIVCSTGLGSAQLLAAKVRKEFPELQIVGVLSIQELQTKSLQDVDLVISTIQIQLSGIPTVVVSPLLESGELQSIKNMIQQSKHAQKTKNSEFKKLIYPELTFANKQLNSWQEVIQFIGEKLIKHGFALKGVTESAIQREQLSFTSFGSYAVPHANPSFVQKPVIAICSLAHPIKWGNQNTSIVFFIAMTKKLTQPQIDSVFDDFYDLVSNSRSLEKLVDSSTNTELFNKLIEKEN</sequence>
<dbReference type="Pfam" id="PF00874">
    <property type="entry name" value="PRD"/>
    <property type="match status" value="2"/>
</dbReference>
<dbReference type="PROSITE" id="PS51099">
    <property type="entry name" value="PTS_EIIB_TYPE_2"/>
    <property type="match status" value="1"/>
</dbReference>
<dbReference type="GO" id="GO:0006355">
    <property type="term" value="P:regulation of DNA-templated transcription"/>
    <property type="evidence" value="ECO:0007669"/>
    <property type="project" value="InterPro"/>
</dbReference>
<dbReference type="PROSITE" id="PS51372">
    <property type="entry name" value="PRD_2"/>
    <property type="match status" value="2"/>
</dbReference>
<evidence type="ECO:0000256" key="5">
    <source>
        <dbReference type="ARBA" id="ARBA00023163"/>
    </source>
</evidence>
<keyword evidence="12" id="KW-1185">Reference proteome</keyword>
<dbReference type="InterPro" id="IPR013196">
    <property type="entry name" value="HTH_11"/>
</dbReference>